<dbReference type="Pfam" id="PF00001">
    <property type="entry name" value="7tm_1"/>
    <property type="match status" value="1"/>
</dbReference>
<dbReference type="InterPro" id="IPR017452">
    <property type="entry name" value="GPCR_Rhodpsn_7TM"/>
</dbReference>
<evidence type="ECO:0000256" key="10">
    <source>
        <dbReference type="ARBA" id="ARBA00023157"/>
    </source>
</evidence>
<comment type="subunit">
    <text evidence="16">Forms a complex with PECAM1 and GNAQ. Interacts with PECAM1.</text>
</comment>
<dbReference type="PANTHER" id="PTHR10489">
    <property type="entry name" value="CELL ADHESION MOLECULE"/>
    <property type="match status" value="1"/>
</dbReference>
<evidence type="ECO:0000256" key="4">
    <source>
        <dbReference type="ARBA" id="ARBA00022553"/>
    </source>
</evidence>
<evidence type="ECO:0000256" key="14">
    <source>
        <dbReference type="ARBA" id="ARBA00023288"/>
    </source>
</evidence>
<dbReference type="STRING" id="42514.ENSPNAP00000019533"/>
<evidence type="ECO:0000256" key="18">
    <source>
        <dbReference type="SAM" id="Phobius"/>
    </source>
</evidence>
<evidence type="ECO:0000256" key="5">
    <source>
        <dbReference type="ARBA" id="ARBA00022692"/>
    </source>
</evidence>
<dbReference type="PROSITE" id="PS50262">
    <property type="entry name" value="G_PROTEIN_RECEP_F1_2"/>
    <property type="match status" value="1"/>
</dbReference>
<feature type="transmembrane region" description="Helical" evidence="18">
    <location>
        <begin position="37"/>
        <end position="58"/>
    </location>
</feature>
<evidence type="ECO:0000256" key="12">
    <source>
        <dbReference type="ARBA" id="ARBA00023180"/>
    </source>
</evidence>
<keyword evidence="6 18" id="KW-1133">Transmembrane helix</keyword>
<dbReference type="SUPFAM" id="SSF81321">
    <property type="entry name" value="Family A G protein-coupled receptor-like"/>
    <property type="match status" value="1"/>
</dbReference>
<protein>
    <recommendedName>
        <fullName evidence="2">B2 bradykinin receptor</fullName>
    </recommendedName>
</protein>
<dbReference type="GeneTree" id="ENSGT01130000278308"/>
<keyword evidence="10" id="KW-1015">Disulfide bond</keyword>
<keyword evidence="7 17" id="KW-0297">G-protein coupled receptor</keyword>
<keyword evidence="5 17" id="KW-0812">Transmembrane</keyword>
<reference evidence="20 21" key="1">
    <citation type="submission" date="2020-10" db="EMBL/GenBank/DDBJ databases">
        <title>Pygocentrus nattereri (red-bellied piranha) genome, fPygNat1, primary haplotype.</title>
        <authorList>
            <person name="Myers G."/>
            <person name="Meyer A."/>
            <person name="Karagic N."/>
            <person name="Pippel M."/>
            <person name="Winkler S."/>
            <person name="Tracey A."/>
            <person name="Wood J."/>
            <person name="Formenti G."/>
            <person name="Howe K."/>
            <person name="Fedrigo O."/>
            <person name="Jarvis E.D."/>
        </authorList>
    </citation>
    <scope>NUCLEOTIDE SEQUENCE [LARGE SCALE GENOMIC DNA]</scope>
</reference>
<evidence type="ECO:0000256" key="11">
    <source>
        <dbReference type="ARBA" id="ARBA00023170"/>
    </source>
</evidence>
<evidence type="ECO:0000313" key="20">
    <source>
        <dbReference type="Ensembl" id="ENSPNAP00000019533.2"/>
    </source>
</evidence>
<dbReference type="GO" id="GO:0042310">
    <property type="term" value="P:vasoconstriction"/>
    <property type="evidence" value="ECO:0007669"/>
    <property type="project" value="InterPro"/>
</dbReference>
<feature type="transmembrane region" description="Helical" evidence="18">
    <location>
        <begin position="284"/>
        <end position="307"/>
    </location>
</feature>
<organism evidence="20 21">
    <name type="scientific">Pygocentrus nattereri</name>
    <name type="common">Red-bellied piranha</name>
    <dbReference type="NCBI Taxonomy" id="42514"/>
    <lineage>
        <taxon>Eukaryota</taxon>
        <taxon>Metazoa</taxon>
        <taxon>Chordata</taxon>
        <taxon>Craniata</taxon>
        <taxon>Vertebrata</taxon>
        <taxon>Euteleostomi</taxon>
        <taxon>Actinopterygii</taxon>
        <taxon>Neopterygii</taxon>
        <taxon>Teleostei</taxon>
        <taxon>Ostariophysi</taxon>
        <taxon>Characiformes</taxon>
        <taxon>Characoidei</taxon>
        <taxon>Pygocentrus</taxon>
    </lineage>
</organism>
<dbReference type="GO" id="GO:0019722">
    <property type="term" value="P:calcium-mediated signaling"/>
    <property type="evidence" value="ECO:0007669"/>
    <property type="project" value="TreeGrafter"/>
</dbReference>
<evidence type="ECO:0000256" key="8">
    <source>
        <dbReference type="ARBA" id="ARBA00023136"/>
    </source>
</evidence>
<dbReference type="PANTHER" id="PTHR10489:SF957">
    <property type="entry name" value="B2 BRADYKININ RECEPTOR"/>
    <property type="match status" value="1"/>
</dbReference>
<evidence type="ECO:0000256" key="17">
    <source>
        <dbReference type="RuleBase" id="RU000688"/>
    </source>
</evidence>
<dbReference type="Gene3D" id="1.20.1070.10">
    <property type="entry name" value="Rhodopsin 7-helix transmembrane proteins"/>
    <property type="match status" value="1"/>
</dbReference>
<dbReference type="PRINTS" id="PR00425">
    <property type="entry name" value="BRADYKININR"/>
</dbReference>
<gene>
    <name evidence="20" type="primary">BDKRB2</name>
</gene>
<feature type="transmembrane region" description="Helical" evidence="18">
    <location>
        <begin position="241"/>
        <end position="264"/>
    </location>
</feature>
<keyword evidence="8 18" id="KW-0472">Membrane</keyword>
<dbReference type="PRINTS" id="PR00237">
    <property type="entry name" value="GPCRRHODOPSN"/>
</dbReference>
<evidence type="ECO:0000256" key="3">
    <source>
        <dbReference type="ARBA" id="ARBA00022475"/>
    </source>
</evidence>
<accession>A0A3B4D7X8</accession>
<dbReference type="PROSITE" id="PS00237">
    <property type="entry name" value="G_PROTEIN_RECEP_F1_1"/>
    <property type="match status" value="1"/>
</dbReference>
<dbReference type="InterPro" id="IPR000496">
    <property type="entry name" value="Brdyknn_rcpt"/>
</dbReference>
<feature type="domain" description="G-protein coupled receptors family 1 profile" evidence="19">
    <location>
        <begin position="48"/>
        <end position="304"/>
    </location>
</feature>
<feature type="transmembrane region" description="Helical" evidence="18">
    <location>
        <begin position="70"/>
        <end position="92"/>
    </location>
</feature>
<evidence type="ECO:0000256" key="16">
    <source>
        <dbReference type="ARBA" id="ARBA00025954"/>
    </source>
</evidence>
<proteinExistence type="inferred from homology"/>
<evidence type="ECO:0000313" key="21">
    <source>
        <dbReference type="Proteomes" id="UP001501920"/>
    </source>
</evidence>
<evidence type="ECO:0000256" key="2">
    <source>
        <dbReference type="ARBA" id="ARBA00013512"/>
    </source>
</evidence>
<dbReference type="AlphaFoldDB" id="A0A3B4D7X8"/>
<dbReference type="GO" id="GO:0006939">
    <property type="term" value="P:smooth muscle contraction"/>
    <property type="evidence" value="ECO:0007669"/>
    <property type="project" value="InterPro"/>
</dbReference>
<sequence length="338" mass="38244">MELNLSVSLVPTVDSVAIDNCTYTEAWEWLSSLQPKFMALISILGVVGNGLVLCVFCLQQKPCTVADIYLGNLAFADLVMVLCLPFWAVTIAQDYQWTFGQLLCKLVNTAISMNYFCSVLFLVLVSLDRYLALARPMNPSRLRRAAWAKRICLGIWLLGFLLSIPAFLFRTVSYIPDLDVHACILEFPHPRWRIQRNLTNNILGFVIPLPIIAFCTHHMVKALKDGSAGAHPSVRTERRATHLVLTVLAIFLFCWTPFQVVRVLDTLDYFQLMPGCLFSHILDISIQLSTYLAYANSSINPFLYVVVGKHFRRRAKGVFMKLLSPVTTLRRSIHVETV</sequence>
<name>A0A3B4D7X8_PYGNA</name>
<keyword evidence="21" id="KW-1185">Reference proteome</keyword>
<comment type="function">
    <text evidence="15">Receptor for bradykinin. It is associated with G proteins that activate a phosphatidylinositol-calcium second messenger system.</text>
</comment>
<dbReference type="InterPro" id="IPR000276">
    <property type="entry name" value="GPCR_Rhodpsn"/>
</dbReference>
<dbReference type="OMA" id="ISMNYIC"/>
<keyword evidence="14" id="KW-0449">Lipoprotein</keyword>
<feature type="transmembrane region" description="Helical" evidence="18">
    <location>
        <begin position="112"/>
        <end position="131"/>
    </location>
</feature>
<keyword evidence="12" id="KW-0325">Glycoprotein</keyword>
<keyword evidence="9" id="KW-0564">Palmitate</keyword>
<comment type="similarity">
    <text evidence="17">Belongs to the G-protein coupled receptor 1 family.</text>
</comment>
<reference evidence="20" key="2">
    <citation type="submission" date="2025-08" db="UniProtKB">
        <authorList>
            <consortium name="Ensembl"/>
        </authorList>
    </citation>
    <scope>IDENTIFICATION</scope>
</reference>
<keyword evidence="13 17" id="KW-0807">Transducer</keyword>
<dbReference type="InterPro" id="IPR001504">
    <property type="entry name" value="Brdyknn_2_rcpt"/>
</dbReference>
<evidence type="ECO:0000256" key="1">
    <source>
        <dbReference type="ARBA" id="ARBA00004651"/>
    </source>
</evidence>
<dbReference type="PRINTS" id="PR00994">
    <property type="entry name" value="BRADYKINNB2R"/>
</dbReference>
<evidence type="ECO:0000256" key="13">
    <source>
        <dbReference type="ARBA" id="ARBA00023224"/>
    </source>
</evidence>
<dbReference type="GO" id="GO:0060326">
    <property type="term" value="P:cell chemotaxis"/>
    <property type="evidence" value="ECO:0007669"/>
    <property type="project" value="TreeGrafter"/>
</dbReference>
<dbReference type="FunFam" id="1.20.1070.10:FF:000201">
    <property type="entry name" value="Bradykinin receptor B2"/>
    <property type="match status" value="1"/>
</dbReference>
<dbReference type="Proteomes" id="UP001501920">
    <property type="component" value="Chromosome 4"/>
</dbReference>
<keyword evidence="4" id="KW-0597">Phosphoprotein</keyword>
<feature type="transmembrane region" description="Helical" evidence="18">
    <location>
        <begin position="202"/>
        <end position="220"/>
    </location>
</feature>
<comment type="subcellular location">
    <subcellularLocation>
        <location evidence="1">Cell membrane</location>
        <topology evidence="1">Multi-pass membrane protein</topology>
    </subcellularLocation>
</comment>
<evidence type="ECO:0000256" key="6">
    <source>
        <dbReference type="ARBA" id="ARBA00022989"/>
    </source>
</evidence>
<dbReference type="GO" id="GO:0006955">
    <property type="term" value="P:immune response"/>
    <property type="evidence" value="ECO:0007669"/>
    <property type="project" value="TreeGrafter"/>
</dbReference>
<feature type="transmembrane region" description="Helical" evidence="18">
    <location>
        <begin position="151"/>
        <end position="169"/>
    </location>
</feature>
<dbReference type="GO" id="GO:0004947">
    <property type="term" value="F:bradykinin receptor activity"/>
    <property type="evidence" value="ECO:0007669"/>
    <property type="project" value="InterPro"/>
</dbReference>
<keyword evidence="3" id="KW-1003">Cell membrane</keyword>
<dbReference type="InterPro" id="IPR050119">
    <property type="entry name" value="CCR1-9-like"/>
</dbReference>
<reference evidence="20" key="3">
    <citation type="submission" date="2025-09" db="UniProtKB">
        <authorList>
            <consortium name="Ensembl"/>
        </authorList>
    </citation>
    <scope>IDENTIFICATION</scope>
</reference>
<evidence type="ECO:0000259" key="19">
    <source>
        <dbReference type="PROSITE" id="PS50262"/>
    </source>
</evidence>
<dbReference type="GO" id="GO:0016493">
    <property type="term" value="F:C-C chemokine receptor activity"/>
    <property type="evidence" value="ECO:0007669"/>
    <property type="project" value="TreeGrafter"/>
</dbReference>
<evidence type="ECO:0000256" key="7">
    <source>
        <dbReference type="ARBA" id="ARBA00023040"/>
    </source>
</evidence>
<dbReference type="GO" id="GO:0009897">
    <property type="term" value="C:external side of plasma membrane"/>
    <property type="evidence" value="ECO:0007669"/>
    <property type="project" value="TreeGrafter"/>
</dbReference>
<evidence type="ECO:0000256" key="15">
    <source>
        <dbReference type="ARBA" id="ARBA00025423"/>
    </source>
</evidence>
<dbReference type="GO" id="GO:0019957">
    <property type="term" value="F:C-C chemokine binding"/>
    <property type="evidence" value="ECO:0007669"/>
    <property type="project" value="TreeGrafter"/>
</dbReference>
<evidence type="ECO:0000256" key="9">
    <source>
        <dbReference type="ARBA" id="ARBA00023139"/>
    </source>
</evidence>
<dbReference type="GO" id="GO:0007204">
    <property type="term" value="P:positive regulation of cytosolic calcium ion concentration"/>
    <property type="evidence" value="ECO:0007669"/>
    <property type="project" value="TreeGrafter"/>
</dbReference>
<keyword evidence="11 17" id="KW-0675">Receptor</keyword>
<dbReference type="Ensembl" id="ENSPNAT00000029412.2">
    <property type="protein sequence ID" value="ENSPNAP00000019533.2"/>
    <property type="gene ID" value="ENSPNAG00000026130.2"/>
</dbReference>